<proteinExistence type="predicted"/>
<protein>
    <submittedName>
        <fullName evidence="1">Uncharacterized protein</fullName>
    </submittedName>
</protein>
<organism evidence="1 2">
    <name type="scientific">Paenibacillus gyeongsangnamensis</name>
    <dbReference type="NCBI Taxonomy" id="3388067"/>
    <lineage>
        <taxon>Bacteria</taxon>
        <taxon>Bacillati</taxon>
        <taxon>Bacillota</taxon>
        <taxon>Bacilli</taxon>
        <taxon>Bacillales</taxon>
        <taxon>Paenibacillaceae</taxon>
        <taxon>Paenibacillus</taxon>
    </lineage>
</organism>
<dbReference type="EMBL" id="JAQAGZ010000001">
    <property type="protein sequence ID" value="MCZ8511167.1"/>
    <property type="molecule type" value="Genomic_DNA"/>
</dbReference>
<name>A0ABT4Q2R1_9BACL</name>
<evidence type="ECO:0000313" key="2">
    <source>
        <dbReference type="Proteomes" id="UP001527882"/>
    </source>
</evidence>
<comment type="caution">
    <text evidence="1">The sequence shown here is derived from an EMBL/GenBank/DDBJ whole genome shotgun (WGS) entry which is preliminary data.</text>
</comment>
<evidence type="ECO:0000313" key="1">
    <source>
        <dbReference type="EMBL" id="MCZ8511167.1"/>
    </source>
</evidence>
<gene>
    <name evidence="1" type="ORF">O9H85_01675</name>
</gene>
<dbReference type="RefSeq" id="WP_269879529.1">
    <property type="nucleotide sequence ID" value="NZ_JAQAGZ010000001.1"/>
</dbReference>
<accession>A0ABT4Q2R1</accession>
<sequence length="81" mass="9037">MRSAISRAEAPNTVKNRPAVYLFAGTIEETNGGRPFSPLYSADQARGANENRGFIALPRESATIRLEFRVFKVDFESNFVL</sequence>
<reference evidence="1 2" key="1">
    <citation type="submission" date="2022-12" db="EMBL/GenBank/DDBJ databases">
        <title>Draft genome sequence of Paenibacillus sp. dW9.</title>
        <authorList>
            <person name="Choi E.-W."/>
            <person name="Kim D.-U."/>
        </authorList>
    </citation>
    <scope>NUCLEOTIDE SEQUENCE [LARGE SCALE GENOMIC DNA]</scope>
    <source>
        <strain evidence="2">dW9</strain>
    </source>
</reference>
<dbReference type="Proteomes" id="UP001527882">
    <property type="component" value="Unassembled WGS sequence"/>
</dbReference>
<keyword evidence="2" id="KW-1185">Reference proteome</keyword>